<dbReference type="EMBL" id="CAJNOJ010000150">
    <property type="protein sequence ID" value="CAF1202946.1"/>
    <property type="molecule type" value="Genomic_DNA"/>
</dbReference>
<name>A0A814WIZ8_ADIRI</name>
<keyword evidence="3" id="KW-1185">Reference proteome</keyword>
<proteinExistence type="predicted"/>
<evidence type="ECO:0000313" key="1">
    <source>
        <dbReference type="EMBL" id="CAF1153001.1"/>
    </source>
</evidence>
<dbReference type="Proteomes" id="UP000663852">
    <property type="component" value="Unassembled WGS sequence"/>
</dbReference>
<gene>
    <name evidence="2" type="ORF">EDS130_LOCUS25470</name>
    <name evidence="1" type="ORF">XAT740_LOCUS21055</name>
</gene>
<dbReference type="Proteomes" id="UP000663828">
    <property type="component" value="Unassembled WGS sequence"/>
</dbReference>
<protein>
    <submittedName>
        <fullName evidence="2">Uncharacterized protein</fullName>
    </submittedName>
</protein>
<dbReference type="AlphaFoldDB" id="A0A814WIZ8"/>
<evidence type="ECO:0000313" key="3">
    <source>
        <dbReference type="Proteomes" id="UP000663828"/>
    </source>
</evidence>
<dbReference type="OrthoDB" id="10005636at2759"/>
<dbReference type="EMBL" id="CAJNOR010001496">
    <property type="protein sequence ID" value="CAF1153001.1"/>
    <property type="molecule type" value="Genomic_DNA"/>
</dbReference>
<reference evidence="2" key="1">
    <citation type="submission" date="2021-02" db="EMBL/GenBank/DDBJ databases">
        <authorList>
            <person name="Nowell W R."/>
        </authorList>
    </citation>
    <scope>NUCLEOTIDE SEQUENCE</scope>
</reference>
<comment type="caution">
    <text evidence="2">The sequence shown here is derived from an EMBL/GenBank/DDBJ whole genome shotgun (WGS) entry which is preliminary data.</text>
</comment>
<evidence type="ECO:0000313" key="2">
    <source>
        <dbReference type="EMBL" id="CAF1202946.1"/>
    </source>
</evidence>
<accession>A0A814WIZ8</accession>
<sequence length="283" mass="32680">MSIPSIETDNIDDDDDDMTMTLHDLSNTTVATQTSSSWYSVISDINANTNRSVQPHSLNTWLKICLIEPDIRLTTAQEWKLRTCMRRLLSLCDLPLKISCFNAEEFVSISNGNSTIQVVDQVGLDKLEKEEPCSFFFSLFKEQQTLSMVNPSSISQSELKQKQVYPDQLRQLGLYLHILPIINSTTDVLEVRLFECYAKTSSIIHISIIKQPRLVFHISLNVLILSLRSSNSLLELRFFTREHEAVRGYYYQWNEIKNECKKLNISVEIDRSLMNDFRLTKTQ</sequence>
<evidence type="ECO:0000313" key="4">
    <source>
        <dbReference type="Proteomes" id="UP000663852"/>
    </source>
</evidence>
<organism evidence="2 4">
    <name type="scientific">Adineta ricciae</name>
    <name type="common">Rotifer</name>
    <dbReference type="NCBI Taxonomy" id="249248"/>
    <lineage>
        <taxon>Eukaryota</taxon>
        <taxon>Metazoa</taxon>
        <taxon>Spiralia</taxon>
        <taxon>Gnathifera</taxon>
        <taxon>Rotifera</taxon>
        <taxon>Eurotatoria</taxon>
        <taxon>Bdelloidea</taxon>
        <taxon>Adinetida</taxon>
        <taxon>Adinetidae</taxon>
        <taxon>Adineta</taxon>
    </lineage>
</organism>